<sequence>MVLRFLGTSPDSSSVIPLLRSMCWQIAVNYKPEYRGISSELSLLTEELKQLFSCATEQKPLFVFLDALDQLSEANDAHLLSWLPCPLPQHVRLVICPDPDRDGIFDVLQQKVTERDNYGQVTSLGKDVARVILKSWLAEANRQVTPSQWDEVKYATTQCSLPLFVRLVFDDICRWKSYSAPEVTSLESTIHESINELFGRIETQHGHVLVSRALGYLTAAKNGLSEAELEHLLSLDDQVLNDVYQYHMPPVRRIPPLLWSRVRNDLPDCFAEREADGVAVTGWYHRHFMEAARQRYFGSSTFERETHSQLADYFLGVWGGKEKPFVYTEKQKTRLKLKSTKGASDRKVPIQPLYFLGDDKTVTRYNLRKLNETPFHLIRSSRYDDLYKEVLFNFRWLHAKLKSMSLQYHDNTDAQLLADALYLSASVVTRRPDMVGPQIVGRLLPYYNTHSQIQSLIKQCDSDGLEVNALSPCYHCMHSPGGPLQYSLEGHISAPYGIAVTSDNKYLVSVSSVVIVWNLSTGSEFHRIDPAIKGIMQNLSLSPNDKNAVSYTNNDQIVVFFVVTGKVKVVDKVLREGHDPIVGTASGNDCFVVWTRTQWFVYSLEGVQTSAHWAMLPKNVNTLIHIELTRDSDRRLLVGKTDDAIVGVETENNMVLQPTKDNIEDFYFHSAIAISADHRTIYTCIAISNGDVVRYKREDSTDRGTPSRWVFDRSLGTNHNKLFAMTLSDNESYLLSTLALGYKLWHVSEESADGSCPLTELKLPTGVRNIPGKNQLRCLAALTRDDEYVIGAVRKNVYVWQVRDGHLVKTLDVHSERVLSLLCVPKLNKVITASIDRSIKIWNLWNIDEKECKIDRHDDPIEQIHLATNAPVGVTTTRNCVGVWNVDTGRLMKTLVSSDVSHTVTHSAITANAAYAVSAWLHTVLMWDVAKEKVIHQETQKDVQQLLLIDNDAKFLAVSKVAYNRCRCVCREVPSGQQIYEFEFTIKKYRDVVVTSDGLFLVVPMADKSGDCLGVYNIKTGAHVYDTTPTYPNYQNYTRVVAMPDEPQQVALIDDEKANVWDVKKKSFVRAVVRWNGTCTRDGKYGLYAPNHRRRPRPARPEDGQDGPLTDPAQGRGRFHRADSLYEQRRARRVLSLRPQVCARLPCRRRRQDRRLQGTRRDPRHRQHAGRNVDRPGRRRRQPRRVGHRRPAQPRQQGLPLGAAQSPTHRGRPQPKTPRQGDRLR</sequence>
<evidence type="ECO:0000259" key="6">
    <source>
        <dbReference type="Pfam" id="PF25469"/>
    </source>
</evidence>
<dbReference type="Gene3D" id="2.130.10.10">
    <property type="entry name" value="YVTN repeat-like/Quinoprotein amine dehydrogenase"/>
    <property type="match status" value="2"/>
</dbReference>
<dbReference type="InterPro" id="IPR019775">
    <property type="entry name" value="WD40_repeat_CS"/>
</dbReference>
<dbReference type="Pfam" id="PF00400">
    <property type="entry name" value="WD40"/>
    <property type="match status" value="1"/>
</dbReference>
<dbReference type="PROSITE" id="PS00678">
    <property type="entry name" value="WD_REPEATS_1"/>
    <property type="match status" value="1"/>
</dbReference>
<reference evidence="7" key="1">
    <citation type="journal article" date="2023" name="Mol. Biol. Evol.">
        <title>Third-Generation Sequencing Reveals the Adaptive Role of the Epigenome in Three Deep-Sea Polychaetes.</title>
        <authorList>
            <person name="Perez M."/>
            <person name="Aroh O."/>
            <person name="Sun Y."/>
            <person name="Lan Y."/>
            <person name="Juniper S.K."/>
            <person name="Young C.R."/>
            <person name="Angers B."/>
            <person name="Qian P.Y."/>
        </authorList>
    </citation>
    <scope>NUCLEOTIDE SEQUENCE</scope>
    <source>
        <strain evidence="7">R07B-5</strain>
    </source>
</reference>
<dbReference type="PANTHER" id="PTHR19871:SF14">
    <property type="entry name" value="DUF4062 DOMAIN-CONTAINING PROTEIN"/>
    <property type="match status" value="1"/>
</dbReference>
<dbReference type="InterPro" id="IPR052752">
    <property type="entry name" value="NACHT-WD_repeat"/>
</dbReference>
<evidence type="ECO:0000256" key="4">
    <source>
        <dbReference type="SAM" id="MobiDB-lite"/>
    </source>
</evidence>
<organism evidence="7 8">
    <name type="scientific">Ridgeia piscesae</name>
    <name type="common">Tubeworm</name>
    <dbReference type="NCBI Taxonomy" id="27915"/>
    <lineage>
        <taxon>Eukaryota</taxon>
        <taxon>Metazoa</taxon>
        <taxon>Spiralia</taxon>
        <taxon>Lophotrochozoa</taxon>
        <taxon>Annelida</taxon>
        <taxon>Polychaeta</taxon>
        <taxon>Sedentaria</taxon>
        <taxon>Canalipalpata</taxon>
        <taxon>Sabellida</taxon>
        <taxon>Siboglinidae</taxon>
        <taxon>Ridgeia</taxon>
    </lineage>
</organism>
<dbReference type="SMART" id="SM00320">
    <property type="entry name" value="WD40"/>
    <property type="match status" value="3"/>
</dbReference>
<dbReference type="InterPro" id="IPR015943">
    <property type="entry name" value="WD40/YVTN_repeat-like_dom_sf"/>
</dbReference>
<name>A0AAD9K433_RIDPI</name>
<dbReference type="PANTHER" id="PTHR19871">
    <property type="entry name" value="BETA TRANSDUCIN-RELATED PROTEIN"/>
    <property type="match status" value="1"/>
</dbReference>
<feature type="domain" description="NWD2 C-terminal beta-propeller" evidence="5">
    <location>
        <begin position="853"/>
        <end position="1091"/>
    </location>
</feature>
<feature type="repeat" description="WD" evidence="3">
    <location>
        <begin position="811"/>
        <end position="844"/>
    </location>
</feature>
<dbReference type="InterPro" id="IPR011047">
    <property type="entry name" value="Quinoprotein_ADH-like_sf"/>
</dbReference>
<dbReference type="InterPro" id="IPR001680">
    <property type="entry name" value="WD40_rpt"/>
</dbReference>
<dbReference type="PROSITE" id="PS50294">
    <property type="entry name" value="WD_REPEATS_REGION"/>
    <property type="match status" value="1"/>
</dbReference>
<dbReference type="Pfam" id="PF25469">
    <property type="entry name" value="WHD_NWD1"/>
    <property type="match status" value="1"/>
</dbReference>
<feature type="compositionally biased region" description="Basic residues" evidence="4">
    <location>
        <begin position="1177"/>
        <end position="1192"/>
    </location>
</feature>
<dbReference type="InterPro" id="IPR057588">
    <property type="entry name" value="NWD1/2-like_WH"/>
</dbReference>
<accession>A0AAD9K433</accession>
<dbReference type="SUPFAM" id="SSF50998">
    <property type="entry name" value="Quinoprotein alcohol dehydrogenase-like"/>
    <property type="match status" value="1"/>
</dbReference>
<evidence type="ECO:0000256" key="2">
    <source>
        <dbReference type="ARBA" id="ARBA00022737"/>
    </source>
</evidence>
<feature type="region of interest" description="Disordered" evidence="4">
    <location>
        <begin position="1148"/>
        <end position="1225"/>
    </location>
</feature>
<dbReference type="PROSITE" id="PS50082">
    <property type="entry name" value="WD_REPEATS_2"/>
    <property type="match status" value="1"/>
</dbReference>
<feature type="region of interest" description="Disordered" evidence="4">
    <location>
        <begin position="1084"/>
        <end position="1120"/>
    </location>
</feature>
<evidence type="ECO:0000313" key="8">
    <source>
        <dbReference type="Proteomes" id="UP001209878"/>
    </source>
</evidence>
<evidence type="ECO:0000256" key="3">
    <source>
        <dbReference type="PROSITE-ProRule" id="PRU00221"/>
    </source>
</evidence>
<gene>
    <name evidence="7" type="ORF">NP493_1406g01031</name>
</gene>
<evidence type="ECO:0000313" key="7">
    <source>
        <dbReference type="EMBL" id="KAK2164568.1"/>
    </source>
</evidence>
<feature type="domain" description="NWD1/2-like winged helix-turn-helix" evidence="6">
    <location>
        <begin position="186"/>
        <end position="300"/>
    </location>
</feature>
<protein>
    <submittedName>
        <fullName evidence="7">Uncharacterized protein</fullName>
    </submittedName>
</protein>
<dbReference type="EMBL" id="JAODUO010001406">
    <property type="protein sequence ID" value="KAK2164568.1"/>
    <property type="molecule type" value="Genomic_DNA"/>
</dbReference>
<keyword evidence="1 3" id="KW-0853">WD repeat</keyword>
<keyword evidence="2" id="KW-0677">Repeat</keyword>
<evidence type="ECO:0000256" key="1">
    <source>
        <dbReference type="ARBA" id="ARBA00022574"/>
    </source>
</evidence>
<proteinExistence type="predicted"/>
<dbReference type="SUPFAM" id="SSF50978">
    <property type="entry name" value="WD40 repeat-like"/>
    <property type="match status" value="1"/>
</dbReference>
<dbReference type="Pfam" id="PF23586">
    <property type="entry name" value="Beta-prop_NWD2_C"/>
    <property type="match status" value="1"/>
</dbReference>
<comment type="caution">
    <text evidence="7">The sequence shown here is derived from an EMBL/GenBank/DDBJ whole genome shotgun (WGS) entry which is preliminary data.</text>
</comment>
<dbReference type="SUPFAM" id="SSF82171">
    <property type="entry name" value="DPP6 N-terminal domain-like"/>
    <property type="match status" value="1"/>
</dbReference>
<keyword evidence="8" id="KW-1185">Reference proteome</keyword>
<dbReference type="AlphaFoldDB" id="A0AAD9K433"/>
<evidence type="ECO:0000259" key="5">
    <source>
        <dbReference type="Pfam" id="PF23586"/>
    </source>
</evidence>
<dbReference type="InterPro" id="IPR036322">
    <property type="entry name" value="WD40_repeat_dom_sf"/>
</dbReference>
<dbReference type="InterPro" id="IPR056534">
    <property type="entry name" value="Beta-prop_NWD2_C"/>
</dbReference>
<dbReference type="Proteomes" id="UP001209878">
    <property type="component" value="Unassembled WGS sequence"/>
</dbReference>